<reference evidence="1 2" key="1">
    <citation type="journal article" date="2013" name="Genome Announc.">
        <title>Draft Genome Sequence of Staphylococcus simulans UMC-CNS-990, Isolated from a Case of Chronic Bovine Mastitis.</title>
        <authorList>
            <person name="Calcutt M.J."/>
            <person name="Foecking M.F."/>
            <person name="Hsieh H.Y."/>
            <person name="Perry J."/>
            <person name="Stewart G.C."/>
            <person name="Middleton J.R."/>
        </authorList>
    </citation>
    <scope>NUCLEOTIDE SEQUENCE [LARGE SCALE GENOMIC DNA]</scope>
    <source>
        <strain evidence="1 2">LRHMDP3</strain>
    </source>
</reference>
<proteinExistence type="predicted"/>
<evidence type="ECO:0000313" key="2">
    <source>
        <dbReference type="Proteomes" id="UP000009352"/>
    </source>
</evidence>
<dbReference type="AlphaFoldDB" id="A0AB33XXV8"/>
<dbReference type="Proteomes" id="UP000009352">
    <property type="component" value="Unassembled WGS sequence"/>
</dbReference>
<protein>
    <submittedName>
        <fullName evidence="1">Uncharacterized protein</fullName>
    </submittedName>
</protein>
<gene>
    <name evidence="1" type="ORF">LRHMDP3_32</name>
</gene>
<evidence type="ECO:0000313" key="1">
    <source>
        <dbReference type="EMBL" id="EKS53500.1"/>
    </source>
</evidence>
<accession>A0AB33XXV8</accession>
<organism evidence="1 2">
    <name type="scientific">Lacticaseibacillus rhamnosus LRHMDP3</name>
    <dbReference type="NCBI Taxonomy" id="1203259"/>
    <lineage>
        <taxon>Bacteria</taxon>
        <taxon>Bacillati</taxon>
        <taxon>Bacillota</taxon>
        <taxon>Bacilli</taxon>
        <taxon>Lactobacillales</taxon>
        <taxon>Lactobacillaceae</taxon>
        <taxon>Lacticaseibacillus</taxon>
    </lineage>
</organism>
<name>A0AB33XXV8_LACRH</name>
<dbReference type="EMBL" id="AMQX01000001">
    <property type="protein sequence ID" value="EKS53500.1"/>
    <property type="molecule type" value="Genomic_DNA"/>
</dbReference>
<comment type="caution">
    <text evidence="1">The sequence shown here is derived from an EMBL/GenBank/DDBJ whole genome shotgun (WGS) entry which is preliminary data.</text>
</comment>
<sequence length="37" mass="4054">MAKSGFVSGLLIVDTGQTITAKNHHNYEIKEDIHAIT</sequence>